<dbReference type="Proteomes" id="UP000017842">
    <property type="component" value="Unassembled WGS sequence"/>
</dbReference>
<keyword evidence="1" id="KW-0472">Membrane</keyword>
<organism evidence="2 3">
    <name type="scientific">Methyloglobulus morosus KoM1</name>
    <dbReference type="NCBI Taxonomy" id="1116472"/>
    <lineage>
        <taxon>Bacteria</taxon>
        <taxon>Pseudomonadati</taxon>
        <taxon>Pseudomonadota</taxon>
        <taxon>Gammaproteobacteria</taxon>
        <taxon>Methylococcales</taxon>
        <taxon>Methylococcaceae</taxon>
        <taxon>Methyloglobulus</taxon>
    </lineage>
</organism>
<keyword evidence="3" id="KW-1185">Reference proteome</keyword>
<keyword evidence="1" id="KW-0812">Transmembrane</keyword>
<dbReference type="AlphaFoldDB" id="V5C226"/>
<proteinExistence type="predicted"/>
<gene>
    <name evidence="2" type="ORF">MGMO_54c00060</name>
</gene>
<accession>V5C226</accession>
<sequence length="42" mass="4306">MLPVQFLIMGLTIGLTATIIGAAMTAVGMASNRKALVGTFQP</sequence>
<keyword evidence="1" id="KW-1133">Transmembrane helix</keyword>
<dbReference type="STRING" id="1116472.MGMO_54c00060"/>
<comment type="caution">
    <text evidence="2">The sequence shown here is derived from an EMBL/GenBank/DDBJ whole genome shotgun (WGS) entry which is preliminary data.</text>
</comment>
<reference evidence="2 3" key="1">
    <citation type="journal article" date="2013" name="Genome Announc.">
        <title>Draft Genome Sequence of the Methanotrophic Gammaproteobacterium Methyloglobulus morosus DSM 22980 Strain KoM1.</title>
        <authorList>
            <person name="Poehlein A."/>
            <person name="Deutzmann J.S."/>
            <person name="Daniel R."/>
            <person name="Simeonova D.D."/>
        </authorList>
    </citation>
    <scope>NUCLEOTIDE SEQUENCE [LARGE SCALE GENOMIC DNA]</scope>
    <source>
        <strain evidence="2 3">KoM1</strain>
    </source>
</reference>
<evidence type="ECO:0000313" key="3">
    <source>
        <dbReference type="Proteomes" id="UP000017842"/>
    </source>
</evidence>
<dbReference type="EMBL" id="AYLO01000052">
    <property type="protein sequence ID" value="ESS72517.1"/>
    <property type="molecule type" value="Genomic_DNA"/>
</dbReference>
<evidence type="ECO:0000313" key="2">
    <source>
        <dbReference type="EMBL" id="ESS72517.1"/>
    </source>
</evidence>
<name>V5C226_9GAMM</name>
<protein>
    <submittedName>
        <fullName evidence="2">Uncharacterized protein</fullName>
    </submittedName>
</protein>
<evidence type="ECO:0000256" key="1">
    <source>
        <dbReference type="SAM" id="Phobius"/>
    </source>
</evidence>
<feature type="transmembrane region" description="Helical" evidence="1">
    <location>
        <begin position="6"/>
        <end position="27"/>
    </location>
</feature>